<keyword evidence="2" id="KW-1185">Reference proteome</keyword>
<evidence type="ECO:0000313" key="2">
    <source>
        <dbReference type="Proteomes" id="UP001549143"/>
    </source>
</evidence>
<organism evidence="1 2">
    <name type="scientific">Aquamicrobium ahrensii</name>
    <dbReference type="NCBI Taxonomy" id="469551"/>
    <lineage>
        <taxon>Bacteria</taxon>
        <taxon>Pseudomonadati</taxon>
        <taxon>Pseudomonadota</taxon>
        <taxon>Alphaproteobacteria</taxon>
        <taxon>Hyphomicrobiales</taxon>
        <taxon>Phyllobacteriaceae</taxon>
        <taxon>Aquamicrobium</taxon>
    </lineage>
</organism>
<dbReference type="RefSeq" id="WP_354152362.1">
    <property type="nucleotide sequence ID" value="NZ_JBEPMN010000012.1"/>
</dbReference>
<reference evidence="1 2" key="1">
    <citation type="submission" date="2024-06" db="EMBL/GenBank/DDBJ databases">
        <title>Genomic Encyclopedia of Type Strains, Phase IV (KMG-IV): sequencing the most valuable type-strain genomes for metagenomic binning, comparative biology and taxonomic classification.</title>
        <authorList>
            <person name="Goeker M."/>
        </authorList>
    </citation>
    <scope>NUCLEOTIDE SEQUENCE [LARGE SCALE GENOMIC DNA]</scope>
    <source>
        <strain evidence="1 2">DSM 19730</strain>
    </source>
</reference>
<dbReference type="Proteomes" id="UP001549143">
    <property type="component" value="Unassembled WGS sequence"/>
</dbReference>
<evidence type="ECO:0000313" key="1">
    <source>
        <dbReference type="EMBL" id="MET3662509.1"/>
    </source>
</evidence>
<gene>
    <name evidence="1" type="ORF">ABID44_002847</name>
</gene>
<accession>A0ABV2KQX3</accession>
<comment type="caution">
    <text evidence="1">The sequence shown here is derived from an EMBL/GenBank/DDBJ whole genome shotgun (WGS) entry which is preliminary data.</text>
</comment>
<proteinExistence type="predicted"/>
<sequence length="959" mass="104113">MIFTAIGTAIAGVLFAGSVLAANIIGGVLAFGAQLALSYLNRPKKRTYSAVQGQKEYGARVPVWGLYGTGKVQGHHIYYAKWGKGNAYNADVFVLSNGWCDGLEPEIYFYGKKHALIPRPIIGNEVAHYGVGDFGNLISIRFYDGRPEQGPDTKLVADTANIGQRWKATSVCAGMTYVVVERKYDEQFEHGIPEFEFILRGLRLYDPRQDSTVAGGSGSHRINEPSTWEFSENPALQRLNYQLGLRGQVSGRTLIGEGKSRGQLDLGSYLAAMNACDALRNGKPTYRASLLVTGEDDHTEVLKEFDDAIAGYGMNRRGLSGVIAGAPQIPVMDIGPDDIDAGRAVQIKRRKSAFELYNSIGGQFISREANWNPESLKPVTINADVVADGRMRQTSNDFLQVTDPDIAQYLLQIRYRQNRKGGSATIPVSRRVGFDVEEGNWITYAGLTWLITGWQMDSSLEFTLTLAETGSDVYSTAGIEPGPIVVPPTPPINPSLLTTVAGFDVDAGMITGADGYEKPVLRMTWEPPEDPTITMVRFEYGIEGGTQKFTAETADVESGEFVTGENVVPGEIYIARATIVTVPDRFKTWTGWATTSTATGAMAVTAYLRNVGQDVYQTLQSLRAEQAELRDRLEILAAGTADATGASVERHSVARRFQNATAVALREMTAAISDEDGNLMAVASILDAVQASVGDISADGLRKIEVVAGSGDVVARLVDMVRATIDDDWVEAGTVVEVGFEGGDPLKPFSRQLFLANQFIFTDGSDTARPIVFEDGVAYLDQVRLKQLIADEIEVIGKFDAALILQNGSVIEDLIDVDTFSRFEPIQYSFYHYFPNGSSANDALTNRGTVIVDKPADKPCIEFIDIEVISIRSGTGAVNGRLVLTRNGDGVNPTSGEQVAYAQVTTNQTVKISENRMRGGTLGETTIRYDIWTDWGGALAGSSNGSISIKCDSGVWVFR</sequence>
<name>A0ABV2KQX3_9HYPH</name>
<dbReference type="EMBL" id="JBEPMN010000012">
    <property type="protein sequence ID" value="MET3662509.1"/>
    <property type="molecule type" value="Genomic_DNA"/>
</dbReference>
<evidence type="ECO:0008006" key="3">
    <source>
        <dbReference type="Google" id="ProtNLM"/>
    </source>
</evidence>
<protein>
    <recommendedName>
        <fullName evidence="3">Tip attachment protein J domain-containing protein</fullName>
    </recommendedName>
</protein>